<reference evidence="7" key="1">
    <citation type="journal article" date="2017" name="Nat. Commun.">
        <title>The North American bullfrog draft genome provides insight into hormonal regulation of long noncoding RNA.</title>
        <authorList>
            <person name="Hammond S.A."/>
            <person name="Warren R.L."/>
            <person name="Vandervalk B.P."/>
            <person name="Kucuk E."/>
            <person name="Khan H."/>
            <person name="Gibb E.A."/>
            <person name="Pandoh P."/>
            <person name="Kirk H."/>
            <person name="Zhao Y."/>
            <person name="Jones M."/>
            <person name="Mungall A.J."/>
            <person name="Coope R."/>
            <person name="Pleasance S."/>
            <person name="Moore R.A."/>
            <person name="Holt R.A."/>
            <person name="Round J.M."/>
            <person name="Ohora S."/>
            <person name="Walle B.V."/>
            <person name="Veldhoen N."/>
            <person name="Helbing C.C."/>
            <person name="Birol I."/>
        </authorList>
    </citation>
    <scope>NUCLEOTIDE SEQUENCE [LARGE SCALE GENOMIC DNA]</scope>
</reference>
<gene>
    <name evidence="6" type="ORF">AB205_0062010</name>
</gene>
<dbReference type="NCBIfam" id="NF041360">
    <property type="entry name" value="GntF_guanitoxin"/>
    <property type="match status" value="1"/>
</dbReference>
<dbReference type="GO" id="GO:0005829">
    <property type="term" value="C:cytosol"/>
    <property type="evidence" value="ECO:0007669"/>
    <property type="project" value="TreeGrafter"/>
</dbReference>
<dbReference type="OrthoDB" id="10050085at2759"/>
<feature type="binding site" evidence="5">
    <location>
        <begin position="63"/>
        <end position="64"/>
    </location>
    <ligand>
        <name>S-adenosyl-L-methionine</name>
        <dbReference type="ChEBI" id="CHEBI:59789"/>
    </ligand>
</feature>
<evidence type="ECO:0000313" key="7">
    <source>
        <dbReference type="Proteomes" id="UP000228934"/>
    </source>
</evidence>
<sequence>MNGVQAVAKSYQLFNPRAYLQNNYVPPRADFSSEESVMCWKLRCLHEACAKGEIKGHNVVDIGSGPTIYQMLSAFEHFKEVIMTDYLEVNREELWKWLKNEPGKFDWSPYFEYVCKLEGKGEPWQNKEKRFREQVTRVIPLDIHQSCPLGKELASGSVDCLVSSFCLEACSPDLETFQKALENVVGVLKPQGHFLWIGALEESYYLAGEARLNVVPVTEEMVRAALGKAKCIIREFRTYSMTPAMKVGVDDVSGIFFVWAQKAANK</sequence>
<organism evidence="6 7">
    <name type="scientific">Aquarana catesbeiana</name>
    <name type="common">American bullfrog</name>
    <name type="synonym">Rana catesbeiana</name>
    <dbReference type="NCBI Taxonomy" id="8400"/>
    <lineage>
        <taxon>Eukaryota</taxon>
        <taxon>Metazoa</taxon>
        <taxon>Chordata</taxon>
        <taxon>Craniata</taxon>
        <taxon>Vertebrata</taxon>
        <taxon>Euteleostomi</taxon>
        <taxon>Amphibia</taxon>
        <taxon>Batrachia</taxon>
        <taxon>Anura</taxon>
        <taxon>Neobatrachia</taxon>
        <taxon>Ranoidea</taxon>
        <taxon>Ranidae</taxon>
        <taxon>Aquarana</taxon>
    </lineage>
</organism>
<dbReference type="GO" id="GO:0004603">
    <property type="term" value="F:phenylethanolamine N-methyltransferase activity"/>
    <property type="evidence" value="ECO:0007669"/>
    <property type="project" value="TreeGrafter"/>
</dbReference>
<name>A0A2G9RXV2_AQUCT</name>
<feature type="binding site" evidence="5">
    <location>
        <position position="69"/>
    </location>
    <ligand>
        <name>S-adenosyl-L-methionine</name>
        <dbReference type="ChEBI" id="CHEBI:59789"/>
    </ligand>
</feature>
<feature type="binding site" evidence="5">
    <location>
        <position position="19"/>
    </location>
    <ligand>
        <name>S-adenosyl-L-methionine</name>
        <dbReference type="ChEBI" id="CHEBI:59789"/>
    </ligand>
</feature>
<comment type="similarity">
    <text evidence="1">Belongs to the class I-like SAM-binding methyltransferase superfamily. NNMT/PNMT/TEMT family.</text>
</comment>
<dbReference type="Pfam" id="PF01234">
    <property type="entry name" value="NNMT_PNMT_TEMT"/>
    <property type="match status" value="1"/>
</dbReference>
<dbReference type="PANTHER" id="PTHR10867:SF18">
    <property type="entry name" value="PHENYLETHANOLAMINE N-METHYLTRANSFERASE"/>
    <property type="match status" value="1"/>
</dbReference>
<dbReference type="FunFam" id="3.40.50.150:FF:000065">
    <property type="entry name" value="Phenylethanolamine N-methyltransferase"/>
    <property type="match status" value="1"/>
</dbReference>
<dbReference type="Gene3D" id="3.40.50.150">
    <property type="entry name" value="Vaccinia Virus protein VP39"/>
    <property type="match status" value="1"/>
</dbReference>
<evidence type="ECO:0008006" key="8">
    <source>
        <dbReference type="Google" id="ProtNLM"/>
    </source>
</evidence>
<dbReference type="SUPFAM" id="SSF53335">
    <property type="entry name" value="S-adenosyl-L-methionine-dependent methyltransferases"/>
    <property type="match status" value="1"/>
</dbReference>
<evidence type="ECO:0000313" key="6">
    <source>
        <dbReference type="EMBL" id="PIO32674.1"/>
    </source>
</evidence>
<dbReference type="PIRSF" id="PIRSF000384">
    <property type="entry name" value="PNMTase"/>
    <property type="match status" value="1"/>
</dbReference>
<keyword evidence="3" id="KW-0808">Transferase</keyword>
<feature type="binding site" evidence="5">
    <location>
        <position position="24"/>
    </location>
    <ligand>
        <name>S-adenosyl-L-methionine</name>
        <dbReference type="ChEBI" id="CHEBI:59789"/>
    </ligand>
</feature>
<keyword evidence="7" id="KW-1185">Reference proteome</keyword>
<dbReference type="PROSITE" id="PS51681">
    <property type="entry name" value="SAM_MT_NNMT_PNMT_TEMT"/>
    <property type="match status" value="1"/>
</dbReference>
<dbReference type="InterPro" id="IPR053384">
    <property type="entry name" value="SAM-dep_methyltransferase"/>
</dbReference>
<evidence type="ECO:0000256" key="1">
    <source>
        <dbReference type="ARBA" id="ARBA00007996"/>
    </source>
</evidence>
<dbReference type="AlphaFoldDB" id="A0A2G9RXV2"/>
<dbReference type="InterPro" id="IPR000940">
    <property type="entry name" value="NNMT_TEMT_trans"/>
</dbReference>
<dbReference type="EMBL" id="KV932381">
    <property type="protein sequence ID" value="PIO32674.1"/>
    <property type="molecule type" value="Genomic_DNA"/>
</dbReference>
<dbReference type="PANTHER" id="PTHR10867">
    <property type="entry name" value="NNMT/PNMT/TEMT FAMILY MEMBER"/>
    <property type="match status" value="1"/>
</dbReference>
<feature type="binding site" evidence="5">
    <location>
        <position position="90"/>
    </location>
    <ligand>
        <name>S-adenosyl-L-methionine</name>
        <dbReference type="ChEBI" id="CHEBI:59789"/>
    </ligand>
</feature>
<proteinExistence type="inferred from homology"/>
<keyword evidence="2" id="KW-0489">Methyltransferase</keyword>
<keyword evidence="4 5" id="KW-0949">S-adenosyl-L-methionine</keyword>
<evidence type="ECO:0000256" key="4">
    <source>
        <dbReference type="ARBA" id="ARBA00022691"/>
    </source>
</evidence>
<dbReference type="InterPro" id="IPR029063">
    <property type="entry name" value="SAM-dependent_MTases_sf"/>
</dbReference>
<evidence type="ECO:0000256" key="5">
    <source>
        <dbReference type="PIRSR" id="PIRSR000384-1"/>
    </source>
</evidence>
<dbReference type="Proteomes" id="UP000228934">
    <property type="component" value="Unassembled WGS sequence"/>
</dbReference>
<feature type="binding site" evidence="5">
    <location>
        <position position="85"/>
    </location>
    <ligand>
        <name>S-adenosyl-L-methionine</name>
        <dbReference type="ChEBI" id="CHEBI:59789"/>
    </ligand>
</feature>
<accession>A0A2G9RXV2</accession>
<protein>
    <recommendedName>
        <fullName evidence="8">Phenylethanolamine N-methyltransferase</fullName>
    </recommendedName>
</protein>
<evidence type="ECO:0000256" key="2">
    <source>
        <dbReference type="ARBA" id="ARBA00022603"/>
    </source>
</evidence>
<dbReference type="GO" id="GO:0032259">
    <property type="term" value="P:methylation"/>
    <property type="evidence" value="ECO:0007669"/>
    <property type="project" value="UniProtKB-KW"/>
</dbReference>
<evidence type="ECO:0000256" key="3">
    <source>
        <dbReference type="ARBA" id="ARBA00022679"/>
    </source>
</evidence>